<evidence type="ECO:0000259" key="7">
    <source>
        <dbReference type="Pfam" id="PF08281"/>
    </source>
</evidence>
<comment type="similarity">
    <text evidence="1">Belongs to the sigma-70 factor family. ECF subfamily.</text>
</comment>
<dbReference type="InterPro" id="IPR014293">
    <property type="entry name" value="RNA_pol_sigma70_actinobac"/>
</dbReference>
<dbReference type="CDD" id="cd06171">
    <property type="entry name" value="Sigma70_r4"/>
    <property type="match status" value="1"/>
</dbReference>
<dbReference type="Gene3D" id="1.10.10.10">
    <property type="entry name" value="Winged helix-like DNA-binding domain superfamily/Winged helix DNA-binding domain"/>
    <property type="match status" value="1"/>
</dbReference>
<dbReference type="SUPFAM" id="SSF88659">
    <property type="entry name" value="Sigma3 and sigma4 domains of RNA polymerase sigma factors"/>
    <property type="match status" value="1"/>
</dbReference>
<protein>
    <submittedName>
        <fullName evidence="8">TIGR02947 family RNA polymerase sigma-70 factor</fullName>
    </submittedName>
</protein>
<dbReference type="InterPro" id="IPR039425">
    <property type="entry name" value="RNA_pol_sigma-70-like"/>
</dbReference>
<dbReference type="Pfam" id="PF04542">
    <property type="entry name" value="Sigma70_r2"/>
    <property type="match status" value="1"/>
</dbReference>
<name>A0A9W5RE51_9ACTO</name>
<dbReference type="NCBIfam" id="TIGR02937">
    <property type="entry name" value="sigma70-ECF"/>
    <property type="match status" value="1"/>
</dbReference>
<dbReference type="GO" id="GO:0006950">
    <property type="term" value="P:response to stress"/>
    <property type="evidence" value="ECO:0007669"/>
    <property type="project" value="UniProtKB-ARBA"/>
</dbReference>
<organism evidence="8 9">
    <name type="scientific">Gleimia europaea ACS-120-V-Col10b</name>
    <dbReference type="NCBI Taxonomy" id="883069"/>
    <lineage>
        <taxon>Bacteria</taxon>
        <taxon>Bacillati</taxon>
        <taxon>Actinomycetota</taxon>
        <taxon>Actinomycetes</taxon>
        <taxon>Actinomycetales</taxon>
        <taxon>Actinomycetaceae</taxon>
        <taxon>Gleimia</taxon>
    </lineage>
</organism>
<keyword evidence="9" id="KW-1185">Reference proteome</keyword>
<evidence type="ECO:0000313" key="8">
    <source>
        <dbReference type="EMBL" id="EPD30789.1"/>
    </source>
</evidence>
<dbReference type="RefSeq" id="WP_016443901.1">
    <property type="nucleotide sequence ID" value="NZ_KE150266.1"/>
</dbReference>
<evidence type="ECO:0000256" key="3">
    <source>
        <dbReference type="ARBA" id="ARBA00023082"/>
    </source>
</evidence>
<dbReference type="InterPro" id="IPR036388">
    <property type="entry name" value="WH-like_DNA-bd_sf"/>
</dbReference>
<dbReference type="Pfam" id="PF08281">
    <property type="entry name" value="Sigma70_r4_2"/>
    <property type="match status" value="1"/>
</dbReference>
<dbReference type="InterPro" id="IPR014284">
    <property type="entry name" value="RNA_pol_sigma-70_dom"/>
</dbReference>
<dbReference type="GO" id="GO:0006352">
    <property type="term" value="P:DNA-templated transcription initiation"/>
    <property type="evidence" value="ECO:0007669"/>
    <property type="project" value="InterPro"/>
</dbReference>
<dbReference type="InterPro" id="IPR007627">
    <property type="entry name" value="RNA_pol_sigma70_r2"/>
</dbReference>
<sequence>MVMETKEQVNEAELRARFEEEALPLLDQLYGAAFRMTGNEADAQDLVQDTYVRAFSSFNTFKPGTNLKAWMYRILKNSFINTYRKNQRRPQQTSDEGVQDWQLLEAASHHPVALESAEAAALDSLPDDTVREALESLSDTYREAVLLADVEGFSYKEIAEIMGTPVGTVMSRIYRGRAQLRTALADYAKRMGIGVKEDHA</sequence>
<dbReference type="AlphaFoldDB" id="A0A9W5RE51"/>
<accession>A0A9W5RE51</accession>
<dbReference type="InterPro" id="IPR013249">
    <property type="entry name" value="RNA_pol_sigma70_r4_t2"/>
</dbReference>
<dbReference type="Proteomes" id="UP000014387">
    <property type="component" value="Unassembled WGS sequence"/>
</dbReference>
<evidence type="ECO:0000256" key="1">
    <source>
        <dbReference type="ARBA" id="ARBA00010641"/>
    </source>
</evidence>
<evidence type="ECO:0000259" key="6">
    <source>
        <dbReference type="Pfam" id="PF04542"/>
    </source>
</evidence>
<dbReference type="InterPro" id="IPR013325">
    <property type="entry name" value="RNA_pol_sigma_r2"/>
</dbReference>
<dbReference type="FunFam" id="1.10.10.10:FF:000068">
    <property type="entry name" value="RNA polymerase sigma factor"/>
    <property type="match status" value="1"/>
</dbReference>
<gene>
    <name evidence="8" type="ORF">HMPREF9238_00544</name>
</gene>
<dbReference type="EMBL" id="AGWN01000001">
    <property type="protein sequence ID" value="EPD30789.1"/>
    <property type="molecule type" value="Genomic_DNA"/>
</dbReference>
<dbReference type="NCBIfam" id="TIGR02947">
    <property type="entry name" value="SigH_actino"/>
    <property type="match status" value="1"/>
</dbReference>
<dbReference type="Gene3D" id="1.10.1740.10">
    <property type="match status" value="1"/>
</dbReference>
<dbReference type="PANTHER" id="PTHR43133">
    <property type="entry name" value="RNA POLYMERASE ECF-TYPE SIGMA FACTO"/>
    <property type="match status" value="1"/>
</dbReference>
<feature type="domain" description="RNA polymerase sigma factor 70 region 4 type 2" evidence="7">
    <location>
        <begin position="130"/>
        <end position="180"/>
    </location>
</feature>
<evidence type="ECO:0000256" key="5">
    <source>
        <dbReference type="ARBA" id="ARBA00023163"/>
    </source>
</evidence>
<keyword evidence="5" id="KW-0804">Transcription</keyword>
<reference evidence="8 9" key="1">
    <citation type="submission" date="2013-05" db="EMBL/GenBank/DDBJ databases">
        <title>The Genome Sequence of Actinomyces europaeus ACS-120-V-COL10B.</title>
        <authorList>
            <consortium name="The Broad Institute Genomics Platform"/>
            <person name="Earl A."/>
            <person name="Ward D."/>
            <person name="Feldgarden M."/>
            <person name="Gevers D."/>
            <person name="Saerens B."/>
            <person name="Vaneechoutte M."/>
            <person name="Walker B."/>
            <person name="Young S."/>
            <person name="Zeng Q."/>
            <person name="Gargeya S."/>
            <person name="Fitzgerald M."/>
            <person name="Haas B."/>
            <person name="Abouelleil A."/>
            <person name="Allen A.W."/>
            <person name="Alvarado L."/>
            <person name="Arachchi H.M."/>
            <person name="Berlin A.M."/>
            <person name="Chapman S.B."/>
            <person name="Gainer-Dewar J."/>
            <person name="Goldberg J."/>
            <person name="Griggs A."/>
            <person name="Gujja S."/>
            <person name="Hansen M."/>
            <person name="Howarth C."/>
            <person name="Imamovic A."/>
            <person name="Ireland A."/>
            <person name="Larimer J."/>
            <person name="McCowan C."/>
            <person name="Murphy C."/>
            <person name="Pearson M."/>
            <person name="Poon T.W."/>
            <person name="Priest M."/>
            <person name="Roberts A."/>
            <person name="Saif S."/>
            <person name="Shea T."/>
            <person name="Sisk P."/>
            <person name="Sykes S."/>
            <person name="Wortman J."/>
            <person name="Nusbaum C."/>
            <person name="Birren B."/>
        </authorList>
    </citation>
    <scope>NUCLEOTIDE SEQUENCE [LARGE SCALE GENOMIC DNA]</scope>
    <source>
        <strain evidence="8 9">ACS-120-V-Col10b</strain>
    </source>
</reference>
<keyword evidence="2" id="KW-0805">Transcription regulation</keyword>
<evidence type="ECO:0000256" key="4">
    <source>
        <dbReference type="ARBA" id="ARBA00023125"/>
    </source>
</evidence>
<dbReference type="InterPro" id="IPR013324">
    <property type="entry name" value="RNA_pol_sigma_r3/r4-like"/>
</dbReference>
<keyword evidence="4" id="KW-0238">DNA-binding</keyword>
<dbReference type="SUPFAM" id="SSF88946">
    <property type="entry name" value="Sigma2 domain of RNA polymerase sigma factors"/>
    <property type="match status" value="1"/>
</dbReference>
<keyword evidence="3" id="KW-0731">Sigma factor</keyword>
<comment type="caution">
    <text evidence="8">The sequence shown here is derived from an EMBL/GenBank/DDBJ whole genome shotgun (WGS) entry which is preliminary data.</text>
</comment>
<dbReference type="GO" id="GO:0016987">
    <property type="term" value="F:sigma factor activity"/>
    <property type="evidence" value="ECO:0007669"/>
    <property type="project" value="UniProtKB-KW"/>
</dbReference>
<evidence type="ECO:0000256" key="2">
    <source>
        <dbReference type="ARBA" id="ARBA00023015"/>
    </source>
</evidence>
<evidence type="ECO:0000313" key="9">
    <source>
        <dbReference type="Proteomes" id="UP000014387"/>
    </source>
</evidence>
<feature type="domain" description="RNA polymerase sigma-70 region 2" evidence="6">
    <location>
        <begin position="26"/>
        <end position="89"/>
    </location>
</feature>
<proteinExistence type="inferred from homology"/>
<dbReference type="GO" id="GO:0003677">
    <property type="term" value="F:DNA binding"/>
    <property type="evidence" value="ECO:0007669"/>
    <property type="project" value="UniProtKB-KW"/>
</dbReference>
<dbReference type="PANTHER" id="PTHR43133:SF59">
    <property type="entry name" value="ECF RNA POLYMERASE SIGMA FACTOR SIGR"/>
    <property type="match status" value="1"/>
</dbReference>